<proteinExistence type="predicted"/>
<gene>
    <name evidence="1" type="ORF">NCTC13336_00684</name>
</gene>
<protein>
    <submittedName>
        <fullName evidence="1">Uncharacterized protein</fullName>
    </submittedName>
</protein>
<dbReference type="EMBL" id="UGJJ01000001">
    <property type="protein sequence ID" value="STR00476.1"/>
    <property type="molecule type" value="Genomic_DNA"/>
</dbReference>
<keyword evidence="2" id="KW-1185">Reference proteome</keyword>
<dbReference type="AlphaFoldDB" id="A0A377QYP9"/>
<dbReference type="Proteomes" id="UP000254293">
    <property type="component" value="Unassembled WGS sequence"/>
</dbReference>
<sequence>MQPGLFAFLAINRCKGRAAKMPPQEPNQTERRARLGGKDRFPAVLSRLSGQFFSTANVFSASRFFFPYRFLSAFPARFDRPASAMNKPDFGRNGTCRAQAEHLCLLCRLLPADSSADKVCRLAKHGRLFQTASNAARIRLRYNSRFKS</sequence>
<evidence type="ECO:0000313" key="1">
    <source>
        <dbReference type="EMBL" id="STR00476.1"/>
    </source>
</evidence>
<name>A0A377QYP9_9NEIS</name>
<accession>A0A377QYP9</accession>
<evidence type="ECO:0000313" key="2">
    <source>
        <dbReference type="Proteomes" id="UP000254293"/>
    </source>
</evidence>
<reference evidence="1 2" key="1">
    <citation type="submission" date="2018-06" db="EMBL/GenBank/DDBJ databases">
        <authorList>
            <consortium name="Pathogen Informatics"/>
            <person name="Doyle S."/>
        </authorList>
    </citation>
    <scope>NUCLEOTIDE SEQUENCE [LARGE SCALE GENOMIC DNA]</scope>
    <source>
        <strain evidence="1 2">NCTC13336</strain>
    </source>
</reference>
<organism evidence="1 2">
    <name type="scientific">Kingella potus</name>
    <dbReference type="NCBI Taxonomy" id="265175"/>
    <lineage>
        <taxon>Bacteria</taxon>
        <taxon>Pseudomonadati</taxon>
        <taxon>Pseudomonadota</taxon>
        <taxon>Betaproteobacteria</taxon>
        <taxon>Neisseriales</taxon>
        <taxon>Neisseriaceae</taxon>
        <taxon>Kingella</taxon>
    </lineage>
</organism>